<feature type="region of interest" description="Disordered" evidence="2">
    <location>
        <begin position="525"/>
        <end position="558"/>
    </location>
</feature>
<reference evidence="3" key="1">
    <citation type="submission" date="2023-03" db="EMBL/GenBank/DDBJ databases">
        <title>Massive genome expansion in bonnet fungi (Mycena s.s.) driven by repeated elements and novel gene families across ecological guilds.</title>
        <authorList>
            <consortium name="Lawrence Berkeley National Laboratory"/>
            <person name="Harder C.B."/>
            <person name="Miyauchi S."/>
            <person name="Viragh M."/>
            <person name="Kuo A."/>
            <person name="Thoen E."/>
            <person name="Andreopoulos B."/>
            <person name="Lu D."/>
            <person name="Skrede I."/>
            <person name="Drula E."/>
            <person name="Henrissat B."/>
            <person name="Morin E."/>
            <person name="Kohler A."/>
            <person name="Barry K."/>
            <person name="LaButti K."/>
            <person name="Morin E."/>
            <person name="Salamov A."/>
            <person name="Lipzen A."/>
            <person name="Mereny Z."/>
            <person name="Hegedus B."/>
            <person name="Baldrian P."/>
            <person name="Stursova M."/>
            <person name="Weitz H."/>
            <person name="Taylor A."/>
            <person name="Grigoriev I.V."/>
            <person name="Nagy L.G."/>
            <person name="Martin F."/>
            <person name="Kauserud H."/>
        </authorList>
    </citation>
    <scope>NUCLEOTIDE SEQUENCE</scope>
    <source>
        <strain evidence="3">9284</strain>
    </source>
</reference>
<evidence type="ECO:0000313" key="4">
    <source>
        <dbReference type="Proteomes" id="UP001221142"/>
    </source>
</evidence>
<gene>
    <name evidence="3" type="ORF">FB45DRAFT_843944</name>
</gene>
<evidence type="ECO:0000256" key="2">
    <source>
        <dbReference type="SAM" id="MobiDB-lite"/>
    </source>
</evidence>
<protein>
    <submittedName>
        <fullName evidence="3">Uncharacterized protein</fullName>
    </submittedName>
</protein>
<accession>A0AAD7B748</accession>
<name>A0AAD7B748_9AGAR</name>
<feature type="region of interest" description="Disordered" evidence="2">
    <location>
        <begin position="1"/>
        <end position="53"/>
    </location>
</feature>
<dbReference type="GO" id="GO:0015074">
    <property type="term" value="P:DNA integration"/>
    <property type="evidence" value="ECO:0007669"/>
    <property type="project" value="InterPro"/>
</dbReference>
<organism evidence="3 4">
    <name type="scientific">Roridomyces roridus</name>
    <dbReference type="NCBI Taxonomy" id="1738132"/>
    <lineage>
        <taxon>Eukaryota</taxon>
        <taxon>Fungi</taxon>
        <taxon>Dikarya</taxon>
        <taxon>Basidiomycota</taxon>
        <taxon>Agaricomycotina</taxon>
        <taxon>Agaricomycetes</taxon>
        <taxon>Agaricomycetidae</taxon>
        <taxon>Agaricales</taxon>
        <taxon>Marasmiineae</taxon>
        <taxon>Mycenaceae</taxon>
        <taxon>Roridomyces</taxon>
    </lineage>
</organism>
<dbReference type="Gene3D" id="1.10.443.10">
    <property type="entry name" value="Intergrase catalytic core"/>
    <property type="match status" value="1"/>
</dbReference>
<dbReference type="InterPro" id="IPR013762">
    <property type="entry name" value="Integrase-like_cat_sf"/>
</dbReference>
<feature type="region of interest" description="Disordered" evidence="2">
    <location>
        <begin position="488"/>
        <end position="511"/>
    </location>
</feature>
<evidence type="ECO:0000313" key="3">
    <source>
        <dbReference type="EMBL" id="KAJ7611843.1"/>
    </source>
</evidence>
<proteinExistence type="predicted"/>
<dbReference type="GO" id="GO:0006310">
    <property type="term" value="P:DNA recombination"/>
    <property type="evidence" value="ECO:0007669"/>
    <property type="project" value="UniProtKB-KW"/>
</dbReference>
<dbReference type="Proteomes" id="UP001221142">
    <property type="component" value="Unassembled WGS sequence"/>
</dbReference>
<dbReference type="InterPro" id="IPR011010">
    <property type="entry name" value="DNA_brk_join_enz"/>
</dbReference>
<keyword evidence="1" id="KW-0233">DNA recombination</keyword>
<dbReference type="EMBL" id="JARKIF010000032">
    <property type="protein sequence ID" value="KAJ7611843.1"/>
    <property type="molecule type" value="Genomic_DNA"/>
</dbReference>
<evidence type="ECO:0000256" key="1">
    <source>
        <dbReference type="ARBA" id="ARBA00023172"/>
    </source>
</evidence>
<sequence length="663" mass="74272">MPVTKKSTTAAAAPSDGSPKKKRAKKKETAELDTLQSKKDALHKEFSKSQKTRKAYDGYLARARAFVKDITKERRLKEAKTPGWQNEDGLDTDLLEKALEGPPNKHSAAALELFITQKCVVEGCKKSTADGIHGAFADYWDNLGKGKYAGAYKLEEETGKVTGCPARAPEIEALMKCVKTKTLVKGEAATRRHAEAMAIEDIRKIVDWSKQQCSSKELAAGSPADRSALVRVQKHGFMRAFLASGYCLWTRNFELCQLQERDLTLDQRGPAPHCLPYIGIFLDNRKGWQSKQGWDGPLSSAYSVVSRNHYNIYEQPDTPEICMYTHLLAWRKLYQERINRPFEPDDYIFPYISPNGTIHPKKPMSHDLVQEQMNELASGAGVNKIFTTHCLRRGGSQYRFMFAPIGKRWSLSIIRWWGGWAEGEQVRVVDTLMRYLLDSLQSYESGHGDNLNPHRWELDKSFMGENDALKPATSAELRTLTSKLMTAISSSPPQPQHDCARSHAPNPLSSISNAVPQLTTIRTAASPSQVAASHLTSGQATTTSELSTNEARGTSSPLPLAGIVIPSVGKDHMSWRRAVDQWEVGDPAVHLVPLKDWPREHYTGCMRTMTGSTYAQRKLIAMEFQRLGRDNAVFMAEYPEYSNITKLLKAIRQKTGRTRRART</sequence>
<feature type="compositionally biased region" description="Polar residues" evidence="2">
    <location>
        <begin position="525"/>
        <end position="557"/>
    </location>
</feature>
<dbReference type="AlphaFoldDB" id="A0AAD7B748"/>
<keyword evidence="4" id="KW-1185">Reference proteome</keyword>
<feature type="compositionally biased region" description="Basic and acidic residues" evidence="2">
    <location>
        <begin position="36"/>
        <end position="48"/>
    </location>
</feature>
<dbReference type="SUPFAM" id="SSF56349">
    <property type="entry name" value="DNA breaking-rejoining enzymes"/>
    <property type="match status" value="1"/>
</dbReference>
<dbReference type="GO" id="GO:0003677">
    <property type="term" value="F:DNA binding"/>
    <property type="evidence" value="ECO:0007669"/>
    <property type="project" value="InterPro"/>
</dbReference>
<comment type="caution">
    <text evidence="3">The sequence shown here is derived from an EMBL/GenBank/DDBJ whole genome shotgun (WGS) entry which is preliminary data.</text>
</comment>